<dbReference type="CDD" id="cd00200">
    <property type="entry name" value="WD40"/>
    <property type="match status" value="1"/>
</dbReference>
<comment type="caution">
    <text evidence="21">The sequence shown here is derived from an EMBL/GenBank/DDBJ whole genome shotgun (WGS) entry which is preliminary data.</text>
</comment>
<organism evidence="21 22">
    <name type="scientific">Aporhodopirellula aestuarii</name>
    <dbReference type="NCBI Taxonomy" id="2950107"/>
    <lineage>
        <taxon>Bacteria</taxon>
        <taxon>Pseudomonadati</taxon>
        <taxon>Planctomycetota</taxon>
        <taxon>Planctomycetia</taxon>
        <taxon>Pirellulales</taxon>
        <taxon>Pirellulaceae</taxon>
        <taxon>Aporhodopirellula</taxon>
    </lineage>
</organism>
<evidence type="ECO:0000256" key="3">
    <source>
        <dbReference type="ARBA" id="ARBA00007545"/>
    </source>
</evidence>
<feature type="transmembrane region" description="Helical" evidence="19">
    <location>
        <begin position="431"/>
        <end position="453"/>
    </location>
</feature>
<dbReference type="Gene3D" id="1.10.510.10">
    <property type="entry name" value="Transferase(Phosphotransferase) domain 1"/>
    <property type="match status" value="1"/>
</dbReference>
<keyword evidence="9" id="KW-0677">Repeat</keyword>
<keyword evidence="14" id="KW-0158">Chromosome</keyword>
<keyword evidence="8" id="KW-0235">DNA replication</keyword>
<keyword evidence="15" id="KW-0137">Centromere</keyword>
<keyword evidence="19" id="KW-0812">Transmembrane</keyword>
<name>A0ABT0U782_9BACT</name>
<dbReference type="RefSeq" id="WP_250930407.1">
    <property type="nucleotide sequence ID" value="NZ_JAMQBK010000052.1"/>
</dbReference>
<keyword evidence="10" id="KW-0547">Nucleotide-binding</keyword>
<sequence>MNLNSGTCPSKDDLRSFLTGHLSVVQTDQLASHIESCLSCQSQLEQWDDAEVSIDAILDKRSDIAFADESKCDRVLRTIAARKSRVDNEPQNRQLGDYELLDPLGQGGLGMVYRARHVELGTATAVKILQPHRRTDRLTIERFEREMVALGRLDHPNIVRALDAGEEAGQHYLVMEYVDGFDLGRIASVNGRLSVADAAEVIRQAAMALSYVHRNGRIHRDIKPSNLILARDGTVKVMDLGLARVEELPIEEPDNDADDILGGSTGDLTRTHQIMGTPEYMPPEQVTDSSHVDHRADIYSLGCTFYKLLVGKSPLAASGSVTTLQQLVESLQTPAIAVRQTRPEVPEEVSDLIDRMLAKRAEDRPQSAAEIADALRPFASGANLPELAAATQSDLDSALTATRDDFSTQRDDLVQGQASAASPPDSTHRGLGIFVAAAALLLLAVVLMIVSAWRSAEGTIIVEAESDEVAELLAAGSARLEADGMQLPLRVGRSEIPARRYSVHSDPESRLKFSQSTIDLGRDQQLVLSVSRSSIELPETPRREPKKEAEIASNQDTEPQKYDWVDLISLIKPSRDIRGNDWQVVDGTLVSNPENPSMLMIPYQPPDEYRVELIATRLQNEESLALGLSVDNRPVILAIDAFPANGHLSGLIQLNNVRLPQRLERTHRGQLLPMNRPVPIVAEVRRDGQRLSIQMTVDGTPITSWRGSIDEATGVGAFPPPQPGFLFLANWTASIKVSEFRVIPLSGDGRIFSFTDPRTDRQRAIAERVLWKGGSVTILDQNPQANPSVTEVVGGFELIRQFKGHTGPVKSVAVSPDGQTAASGSGWPSGDQTIRIWDVETGEQKQALSLGFNVMSVAFSSDGRQMIAGGASPEISLWDVQTGELLREMVVGDAPRIEQVTFTPDGTSIVAITGRPGIGYALDTQTGDVIHRWDLGRSALCFAISPDSDSLAIGIDDTAVLVIDMKSGEILRQLDGPSIDRVGRYAKETYALSFSADGTRVAAAYKDRAIRVWDFESGRVVKDIRSPVGGMEEIQFALDDQHLIVTGFDGLTGLIEIETGQVVGTTPLIPGHGWSVALLSDGERILAGGGAVKSEKGFTRTGDYALRLWKLGTPSDEISTEETPEPLPTIRVDRLVKIPEEPEIVAIDLEESQWLNDSDLTYFSDLPNLQSLDLSGTGVTSSGIEQLGRSPNLRGLSLAGTSVIEIPDSFANQLPTLEKLYLQGTSISDLSVAALNGLHGLVSLDLGGTRISSNGLSQLDSLSGLRTLSVAGASIHQLNDVTPKRFPALSRLNLIGTRISRSEVEIIRKNLPETKVVSGYESVDLISLVDVDRDSVIEWDLGQPWRKQEGRLMTAERTRLSLPIELPADFDFTMTATRITEGNAPLIGFTLPGNHKFAVGFDQFPKLGQFTILYGIDGSVGQDSPDQVEENTFPIDSNEPVQIQIRVRSENGLVDIRVLRNGTQVLQWQGEPTRLGPANVWWWEGPRQSQPWIRQYNGMMAIEEMTVTPVSGSIEASPFNEQKRLANIPSLTLDLRGREMDDSKLKELLQTELPTQLYLYGPNITDESIDLLAANRQLQFLSLDSTKMTENGISGLVDLPHLDRIEFWKMPQITGDVTKSLARMPSLKHLVSKHCGLYGPGLERLHDRPITGLNLGHHAVDADVLERYVLPFQALRVLDFAGSPIDDDAIALFPRLENLTSLHLGYNQQWKGPGLESIKRIPTLRVLHLDASAADDSSLKHLAGATQLRDLILRKTSVSDDSIETLRALSGLEKLHLENTNFTLEGIQRLRAIMPQVKITSDWSAEP</sequence>
<comment type="similarity">
    <text evidence="3">Belongs to the LRWD1 family.</text>
</comment>
<dbReference type="Pfam" id="PF13516">
    <property type="entry name" value="LRR_6"/>
    <property type="match status" value="1"/>
</dbReference>
<evidence type="ECO:0000256" key="10">
    <source>
        <dbReference type="ARBA" id="ARBA00022741"/>
    </source>
</evidence>
<evidence type="ECO:0000256" key="17">
    <source>
        <dbReference type="PROSITE-ProRule" id="PRU00221"/>
    </source>
</evidence>
<keyword evidence="6" id="KW-0433">Leucine-rich repeat</keyword>
<evidence type="ECO:0000256" key="9">
    <source>
        <dbReference type="ARBA" id="ARBA00022737"/>
    </source>
</evidence>
<evidence type="ECO:0000259" key="20">
    <source>
        <dbReference type="PROSITE" id="PS50011"/>
    </source>
</evidence>
<keyword evidence="7" id="KW-0808">Transferase</keyword>
<dbReference type="PROSITE" id="PS50082">
    <property type="entry name" value="WD_REPEATS_2"/>
    <property type="match status" value="3"/>
</dbReference>
<evidence type="ECO:0000256" key="11">
    <source>
        <dbReference type="ARBA" id="ARBA00022777"/>
    </source>
</evidence>
<comment type="subcellular location">
    <subcellularLocation>
        <location evidence="2">Chromosome</location>
        <location evidence="2">Centromere</location>
        <location evidence="2">Kinetochore</location>
    </subcellularLocation>
    <subcellularLocation>
        <location evidence="1">Chromosome</location>
        <location evidence="1">Telomere</location>
    </subcellularLocation>
</comment>
<feature type="repeat" description="WD" evidence="17">
    <location>
        <begin position="854"/>
        <end position="888"/>
    </location>
</feature>
<accession>A0ABT0U782</accession>
<feature type="compositionally biased region" description="Basic and acidic residues" evidence="18">
    <location>
        <begin position="539"/>
        <end position="550"/>
    </location>
</feature>
<evidence type="ECO:0000256" key="16">
    <source>
        <dbReference type="ARBA" id="ARBA00033046"/>
    </source>
</evidence>
<dbReference type="SUPFAM" id="SSF52047">
    <property type="entry name" value="RNI-like"/>
    <property type="match status" value="2"/>
</dbReference>
<evidence type="ECO:0000313" key="22">
    <source>
        <dbReference type="Proteomes" id="UP001202961"/>
    </source>
</evidence>
<dbReference type="InterPro" id="IPR036322">
    <property type="entry name" value="WD40_repeat_dom_sf"/>
</dbReference>
<gene>
    <name evidence="21" type="ORF">NB063_19330</name>
</gene>
<dbReference type="Proteomes" id="UP001202961">
    <property type="component" value="Unassembled WGS sequence"/>
</dbReference>
<dbReference type="Gene3D" id="3.80.10.10">
    <property type="entry name" value="Ribonuclease Inhibitor"/>
    <property type="match status" value="3"/>
</dbReference>
<protein>
    <recommendedName>
        <fullName evidence="4">Leucine-rich repeat and WD repeat-containing protein 1</fullName>
    </recommendedName>
    <alternativeName>
        <fullName evidence="16">Origin recognition complex-associated protein</fullName>
    </alternativeName>
</protein>
<evidence type="ECO:0000256" key="4">
    <source>
        <dbReference type="ARBA" id="ARBA00015536"/>
    </source>
</evidence>
<evidence type="ECO:0000256" key="18">
    <source>
        <dbReference type="SAM" id="MobiDB-lite"/>
    </source>
</evidence>
<evidence type="ECO:0000256" key="5">
    <source>
        <dbReference type="ARBA" id="ARBA00022574"/>
    </source>
</evidence>
<dbReference type="Gene3D" id="3.30.200.20">
    <property type="entry name" value="Phosphorylase Kinase, domain 1"/>
    <property type="match status" value="1"/>
</dbReference>
<evidence type="ECO:0000256" key="15">
    <source>
        <dbReference type="ARBA" id="ARBA00023328"/>
    </source>
</evidence>
<keyword evidence="19" id="KW-0472">Membrane</keyword>
<dbReference type="GO" id="GO:0016301">
    <property type="term" value="F:kinase activity"/>
    <property type="evidence" value="ECO:0007669"/>
    <property type="project" value="UniProtKB-KW"/>
</dbReference>
<feature type="region of interest" description="Disordered" evidence="18">
    <location>
        <begin position="537"/>
        <end position="556"/>
    </location>
</feature>
<keyword evidence="19" id="KW-1133">Transmembrane helix</keyword>
<dbReference type="InterPro" id="IPR019775">
    <property type="entry name" value="WD40_repeat_CS"/>
</dbReference>
<keyword evidence="14" id="KW-0779">Telomere</keyword>
<dbReference type="Gene3D" id="2.130.10.10">
    <property type="entry name" value="YVTN repeat-like/Quinoprotein amine dehydrogenase"/>
    <property type="match status" value="2"/>
</dbReference>
<dbReference type="SMART" id="SM00220">
    <property type="entry name" value="S_TKc"/>
    <property type="match status" value="1"/>
</dbReference>
<dbReference type="PROSITE" id="PS50294">
    <property type="entry name" value="WD_REPEATS_REGION"/>
    <property type="match status" value="1"/>
</dbReference>
<evidence type="ECO:0000256" key="6">
    <source>
        <dbReference type="ARBA" id="ARBA00022614"/>
    </source>
</evidence>
<dbReference type="InterPro" id="IPR001611">
    <property type="entry name" value="Leu-rich_rpt"/>
</dbReference>
<reference evidence="21 22" key="1">
    <citation type="journal article" date="2022" name="Syst. Appl. Microbiol.">
        <title>Rhodopirellula aestuarii sp. nov., a novel member of the genus Rhodopirellula isolated from brackish sediments collected in the Tagus River estuary, Portugal.</title>
        <authorList>
            <person name="Vitorino I.R."/>
            <person name="Klimek D."/>
            <person name="Calusinska M."/>
            <person name="Lobo-da-Cunha A."/>
            <person name="Vasconcelos V."/>
            <person name="Lage O.M."/>
        </authorList>
    </citation>
    <scope>NUCLEOTIDE SEQUENCE [LARGE SCALE GENOMIC DNA]</scope>
    <source>
        <strain evidence="21 22">ICT_H3.1</strain>
    </source>
</reference>
<dbReference type="InterPro" id="IPR011009">
    <property type="entry name" value="Kinase-like_dom_sf"/>
</dbReference>
<dbReference type="Pfam" id="PF13855">
    <property type="entry name" value="LRR_8"/>
    <property type="match status" value="1"/>
</dbReference>
<feature type="repeat" description="WD" evidence="17">
    <location>
        <begin position="982"/>
        <end position="1023"/>
    </location>
</feature>
<evidence type="ECO:0000313" key="21">
    <source>
        <dbReference type="EMBL" id="MCM2372772.1"/>
    </source>
</evidence>
<dbReference type="SUPFAM" id="SSF50978">
    <property type="entry name" value="WD40 repeat-like"/>
    <property type="match status" value="1"/>
</dbReference>
<keyword evidence="12" id="KW-0995">Kinetochore</keyword>
<dbReference type="InterPro" id="IPR000719">
    <property type="entry name" value="Prot_kinase_dom"/>
</dbReference>
<dbReference type="SMART" id="SM00320">
    <property type="entry name" value="WD40"/>
    <property type="match status" value="5"/>
</dbReference>
<keyword evidence="13" id="KW-0067">ATP-binding</keyword>
<evidence type="ECO:0000256" key="13">
    <source>
        <dbReference type="ARBA" id="ARBA00022840"/>
    </source>
</evidence>
<dbReference type="InterPro" id="IPR015943">
    <property type="entry name" value="WD40/YVTN_repeat-like_dom_sf"/>
</dbReference>
<dbReference type="Pfam" id="PF00069">
    <property type="entry name" value="Pkinase"/>
    <property type="match status" value="1"/>
</dbReference>
<evidence type="ECO:0000256" key="7">
    <source>
        <dbReference type="ARBA" id="ARBA00022679"/>
    </source>
</evidence>
<evidence type="ECO:0000256" key="1">
    <source>
        <dbReference type="ARBA" id="ARBA00004574"/>
    </source>
</evidence>
<evidence type="ECO:0000256" key="8">
    <source>
        <dbReference type="ARBA" id="ARBA00022705"/>
    </source>
</evidence>
<dbReference type="PANTHER" id="PTHR43289:SF34">
    <property type="entry name" value="SERINE_THREONINE-PROTEIN KINASE YBDM-RELATED"/>
    <property type="match status" value="1"/>
</dbReference>
<keyword evidence="22" id="KW-1185">Reference proteome</keyword>
<dbReference type="InterPro" id="IPR032675">
    <property type="entry name" value="LRR_dom_sf"/>
</dbReference>
<evidence type="ECO:0000256" key="14">
    <source>
        <dbReference type="ARBA" id="ARBA00022895"/>
    </source>
</evidence>
<keyword evidence="5 17" id="KW-0853">WD repeat</keyword>
<dbReference type="PROSITE" id="PS50011">
    <property type="entry name" value="PROTEIN_KINASE_DOM"/>
    <property type="match status" value="1"/>
</dbReference>
<dbReference type="CDD" id="cd14014">
    <property type="entry name" value="STKc_PknB_like"/>
    <property type="match status" value="1"/>
</dbReference>
<dbReference type="EMBL" id="JAMQBK010000052">
    <property type="protein sequence ID" value="MCM2372772.1"/>
    <property type="molecule type" value="Genomic_DNA"/>
</dbReference>
<evidence type="ECO:0000256" key="12">
    <source>
        <dbReference type="ARBA" id="ARBA00022838"/>
    </source>
</evidence>
<dbReference type="PROSITE" id="PS00678">
    <property type="entry name" value="WD_REPEATS_1"/>
    <property type="match status" value="1"/>
</dbReference>
<evidence type="ECO:0000256" key="2">
    <source>
        <dbReference type="ARBA" id="ARBA00004629"/>
    </source>
</evidence>
<keyword evidence="11 21" id="KW-0418">Kinase</keyword>
<evidence type="ECO:0000256" key="19">
    <source>
        <dbReference type="SAM" id="Phobius"/>
    </source>
</evidence>
<proteinExistence type="inferred from homology"/>
<feature type="repeat" description="WD" evidence="17">
    <location>
        <begin position="802"/>
        <end position="847"/>
    </location>
</feature>
<dbReference type="InterPro" id="IPR001680">
    <property type="entry name" value="WD40_rpt"/>
</dbReference>
<feature type="domain" description="Protein kinase" evidence="20">
    <location>
        <begin position="98"/>
        <end position="379"/>
    </location>
</feature>
<dbReference type="SUPFAM" id="SSF56112">
    <property type="entry name" value="Protein kinase-like (PK-like)"/>
    <property type="match status" value="1"/>
</dbReference>
<dbReference type="Pfam" id="PF00400">
    <property type="entry name" value="WD40"/>
    <property type="match status" value="3"/>
</dbReference>
<dbReference type="PANTHER" id="PTHR43289">
    <property type="entry name" value="MITOGEN-ACTIVATED PROTEIN KINASE KINASE KINASE 20-RELATED"/>
    <property type="match status" value="1"/>
</dbReference>